<keyword evidence="4" id="KW-1185">Reference proteome</keyword>
<keyword evidence="2" id="KW-1133">Transmembrane helix</keyword>
<evidence type="ECO:0000256" key="2">
    <source>
        <dbReference type="SAM" id="Phobius"/>
    </source>
</evidence>
<reference evidence="3 4" key="1">
    <citation type="submission" date="2017-08" db="EMBL/GenBank/DDBJ databases">
        <title>Acidophilic green algal genome provides insights into adaptation to an acidic environment.</title>
        <authorList>
            <person name="Hirooka S."/>
            <person name="Hirose Y."/>
            <person name="Kanesaki Y."/>
            <person name="Higuchi S."/>
            <person name="Fujiwara T."/>
            <person name="Onuma R."/>
            <person name="Era A."/>
            <person name="Ohbayashi R."/>
            <person name="Uzuka A."/>
            <person name="Nozaki H."/>
            <person name="Yoshikawa H."/>
            <person name="Miyagishima S.Y."/>
        </authorList>
    </citation>
    <scope>NUCLEOTIDE SEQUENCE [LARGE SCALE GENOMIC DNA]</scope>
    <source>
        <strain evidence="3 4">NIES-2499</strain>
    </source>
</reference>
<evidence type="ECO:0008006" key="5">
    <source>
        <dbReference type="Google" id="ProtNLM"/>
    </source>
</evidence>
<dbReference type="Proteomes" id="UP000232323">
    <property type="component" value="Unassembled WGS sequence"/>
</dbReference>
<keyword evidence="2" id="KW-0472">Membrane</keyword>
<feature type="region of interest" description="Disordered" evidence="1">
    <location>
        <begin position="284"/>
        <end position="306"/>
    </location>
</feature>
<organism evidence="3 4">
    <name type="scientific">Chlamydomonas eustigma</name>
    <dbReference type="NCBI Taxonomy" id="1157962"/>
    <lineage>
        <taxon>Eukaryota</taxon>
        <taxon>Viridiplantae</taxon>
        <taxon>Chlorophyta</taxon>
        <taxon>core chlorophytes</taxon>
        <taxon>Chlorophyceae</taxon>
        <taxon>CS clade</taxon>
        <taxon>Chlamydomonadales</taxon>
        <taxon>Chlamydomonadaceae</taxon>
        <taxon>Chlamydomonas</taxon>
    </lineage>
</organism>
<evidence type="ECO:0000256" key="1">
    <source>
        <dbReference type="SAM" id="MobiDB-lite"/>
    </source>
</evidence>
<feature type="non-terminal residue" evidence="3">
    <location>
        <position position="1"/>
    </location>
</feature>
<sequence length="1542" mass="163739">CPYIKRVEDPDQQYYLLNWYLDPEYTMFTGCTCALGTQLVYFMRGNLKVAQCIAPSLPPPPWWQQMPWLLVIIALAGAFTIMAVVLTCIYKRSVRPKILQDMLDMRKRIKGQPISGMVSIVVTDIEGFSDSYSIIFQETMEAVIFCVQAQLLLQAQSWPSELFSSIEDDEMRGGRSQGSSLFAGMRRRMKKIIDSSGVPTSFAGTSGGGGSSGGGGVASALVASAESFGFPSTRPQQGSGSEASAMPRQASILAGLGASATSTARDIQNRLQQTSASSRADPIIVPQSVGSPKLGGSIENNERGSALSDRSVRASAASVFLKMTNRAGSNDDDSLLQIPSVADYEAANSSLTPAITLLNERISKTSSGGLSYQRKGSDLANQVLPGSGFRDQGSGIIMESNTAAVSQSAVSRPSRAQRASVSALEGRKSGPSLMRAFSSGKNSSSVPHSVVNGLKVRMGIATGLLPLGVTPAASTVMEQAKLVSDAGKGGQVLMCNATYRIVKDMCVDLGRVTVDGLRREESLATMPWSISWLWCRPPAKKRDNEAVLLDMGRYCKSLSQLPLALPPELLGMPKKAIRERWHNSAAAIHASPPPSTDHGAAATTTADVEELPAIAPRPGADIKATTAARVGWASVLTSVAPSQTAALIKAPATPAASIASGTLSAVANSRAQGVTGSTTSGTKSRGVSRVWDMVLPSPHSNSNNKGLQQVAAGSSTGFLRASQRFVGALGLSRRTGRDDVGMWSQHVQALHLYQALHPSLMPRGRLFGSTLALKEEWQMLSTGYFHAPGSTVYPLGSTDKVPQGLWNPPVTHVFCKVEKTGGVGGLSKRDMDDLHAELVALMYSIMRQIPDSYMMREQDGELKYIAVFASPEAALVWCMAVQECAMYIRWPASILSFWGEEEYGADGRLLFRGPRLKMGVCEGVPGSIVPDYLGRADYHGTSVNQAARFMDAAAHGGQIACQEELAECVFSAWDHRSAAAAAAVAAAAASDLSNEDVPAFETPINVLGVGLPDLDTDEDAQNGSNNMASFRLELPPLYERRGNSGMLSRSPRLGLPVSPTSSFGPGPASPTVSPFPGPAKLESLPEGLESKASCRSSLDKNELESTYVTLESRLLGDAGSKQQDSSKLNPSNYEEENGDIMNPVSSSEVVLVPKLQHSGNPAPWQIRVEGVNSALYDECGAADVVASNKQQDAEEDSGGGRCAEGARSQSQYKPVLPMALVPEPVAPMAVVPEPVVPMAVEPVAPMALVPEPVVPMAIVPEPVVPMAIVPQGVDSPGKSLDRSSGLTNRISVDHVDDENMTEGIQLTFRQSAVDLAVGRSSGNCDLHQSSAPIGSAAVNCDLHQSSAPIGSAAVNCDLHQSSAPIGSTAVNSFSSARPIAEAIEVSPTRAVQQNLPVVDLQADRTHMRLGSRNEEGVNIVTTEEAENNQYHHHEKHVVHTKLSVGHCQGLPSSSVVDEPVWSGRAVAIPIGRYRFKGSAEIISMVAVTSELLSERSRFSLDAPKGGKGGRLEGPTGEPLKTSHAPLLKVVEEYRILFGLSKW</sequence>
<feature type="compositionally biased region" description="Gly residues" evidence="1">
    <location>
        <begin position="205"/>
        <end position="215"/>
    </location>
</feature>
<accession>A0A250XGL6</accession>
<name>A0A250XGL6_9CHLO</name>
<feature type="region of interest" description="Disordered" evidence="1">
    <location>
        <begin position="1114"/>
        <end position="1138"/>
    </location>
</feature>
<feature type="region of interest" description="Disordered" evidence="1">
    <location>
        <begin position="1041"/>
        <end position="1102"/>
    </location>
</feature>
<dbReference type="Gene3D" id="3.30.70.1230">
    <property type="entry name" value="Nucleotide cyclase"/>
    <property type="match status" value="2"/>
</dbReference>
<dbReference type="EMBL" id="BEGY01000073">
    <property type="protein sequence ID" value="GAX81930.1"/>
    <property type="molecule type" value="Genomic_DNA"/>
</dbReference>
<gene>
    <name evidence="3" type="ORF">CEUSTIGMA_g9358.t1</name>
</gene>
<comment type="caution">
    <text evidence="3">The sequence shown here is derived from an EMBL/GenBank/DDBJ whole genome shotgun (WGS) entry which is preliminary data.</text>
</comment>
<protein>
    <recommendedName>
        <fullName evidence="5">Guanylate cyclase domain-containing protein</fullName>
    </recommendedName>
</protein>
<dbReference type="PANTHER" id="PTHR43081">
    <property type="entry name" value="ADENYLATE CYCLASE, TERMINAL-DIFFERENTIATION SPECIFIC-RELATED"/>
    <property type="match status" value="1"/>
</dbReference>
<dbReference type="PANTHER" id="PTHR43081:SF1">
    <property type="entry name" value="ADENYLATE CYCLASE, TERMINAL-DIFFERENTIATION SPECIFIC"/>
    <property type="match status" value="1"/>
</dbReference>
<dbReference type="OrthoDB" id="551471at2759"/>
<keyword evidence="2" id="KW-0812">Transmembrane</keyword>
<evidence type="ECO:0000313" key="3">
    <source>
        <dbReference type="EMBL" id="GAX81930.1"/>
    </source>
</evidence>
<feature type="compositionally biased region" description="Polar residues" evidence="1">
    <location>
        <begin position="1120"/>
        <end position="1132"/>
    </location>
</feature>
<dbReference type="SUPFAM" id="SSF55073">
    <property type="entry name" value="Nucleotide cyclase"/>
    <property type="match status" value="2"/>
</dbReference>
<dbReference type="InterPro" id="IPR050697">
    <property type="entry name" value="Adenylyl/Guanylyl_Cyclase_3/4"/>
</dbReference>
<proteinExistence type="predicted"/>
<feature type="region of interest" description="Disordered" evidence="1">
    <location>
        <begin position="196"/>
        <end position="215"/>
    </location>
</feature>
<evidence type="ECO:0000313" key="4">
    <source>
        <dbReference type="Proteomes" id="UP000232323"/>
    </source>
</evidence>
<feature type="transmembrane region" description="Helical" evidence="2">
    <location>
        <begin position="68"/>
        <end position="90"/>
    </location>
</feature>
<dbReference type="InterPro" id="IPR029787">
    <property type="entry name" value="Nucleotide_cyclase"/>
</dbReference>